<proteinExistence type="predicted"/>
<gene>
    <name evidence="1" type="ORF">I79_021888</name>
</gene>
<dbReference type="Proteomes" id="UP000001075">
    <property type="component" value="Unassembled WGS sequence"/>
</dbReference>
<evidence type="ECO:0000313" key="1">
    <source>
        <dbReference type="EMBL" id="EGW12671.1"/>
    </source>
</evidence>
<dbReference type="EMBL" id="JH002106">
    <property type="protein sequence ID" value="EGW12671.1"/>
    <property type="molecule type" value="Genomic_DNA"/>
</dbReference>
<dbReference type="AlphaFoldDB" id="G3IDV1"/>
<evidence type="ECO:0000313" key="2">
    <source>
        <dbReference type="Proteomes" id="UP000001075"/>
    </source>
</evidence>
<organism evidence="1 2">
    <name type="scientific">Cricetulus griseus</name>
    <name type="common">Chinese hamster</name>
    <name type="synonym">Cricetulus barabensis griseus</name>
    <dbReference type="NCBI Taxonomy" id="10029"/>
    <lineage>
        <taxon>Eukaryota</taxon>
        <taxon>Metazoa</taxon>
        <taxon>Chordata</taxon>
        <taxon>Craniata</taxon>
        <taxon>Vertebrata</taxon>
        <taxon>Euteleostomi</taxon>
        <taxon>Mammalia</taxon>
        <taxon>Eutheria</taxon>
        <taxon>Euarchontoglires</taxon>
        <taxon>Glires</taxon>
        <taxon>Rodentia</taxon>
        <taxon>Myomorpha</taxon>
        <taxon>Muroidea</taxon>
        <taxon>Cricetidae</taxon>
        <taxon>Cricetinae</taxon>
        <taxon>Cricetulus</taxon>
    </lineage>
</organism>
<reference evidence="2" key="1">
    <citation type="journal article" date="2011" name="Nat. Biotechnol.">
        <title>The genomic sequence of the Chinese hamster ovary (CHO)-K1 cell line.</title>
        <authorList>
            <person name="Xu X."/>
            <person name="Nagarajan H."/>
            <person name="Lewis N.E."/>
            <person name="Pan S."/>
            <person name="Cai Z."/>
            <person name="Liu X."/>
            <person name="Chen W."/>
            <person name="Xie M."/>
            <person name="Wang W."/>
            <person name="Hammond S."/>
            <person name="Andersen M.R."/>
            <person name="Neff N."/>
            <person name="Passarelli B."/>
            <person name="Koh W."/>
            <person name="Fan H.C."/>
            <person name="Wang J."/>
            <person name="Gui Y."/>
            <person name="Lee K.H."/>
            <person name="Betenbaugh M.J."/>
            <person name="Quake S.R."/>
            <person name="Famili I."/>
            <person name="Palsson B.O."/>
            <person name="Wang J."/>
        </authorList>
    </citation>
    <scope>NUCLEOTIDE SEQUENCE [LARGE SCALE GENOMIC DNA]</scope>
    <source>
        <strain evidence="2">CHO K1 cell line</strain>
    </source>
</reference>
<dbReference type="InParanoid" id="G3IDV1"/>
<protein>
    <submittedName>
        <fullName evidence="1">Uncharacterized protein</fullName>
    </submittedName>
</protein>
<sequence>MLALNSQRFACLCLLSAGIKGVSHHHLAQFNSYFGMDFLLFCFSNTTTFWLTKKRERERETKKQNARQQQCVPGIPVEKLIEKKRFTGQVWWNTLVNPCMGEVEAEQWRSG</sequence>
<accession>G3IDV1</accession>
<name>G3IDV1_CRIGR</name>